<dbReference type="Pfam" id="PF00327">
    <property type="entry name" value="Ribosomal_L30"/>
    <property type="match status" value="1"/>
</dbReference>
<dbReference type="HOGENOM" id="CLU_131047_0_0_1"/>
<evidence type="ECO:0000259" key="6">
    <source>
        <dbReference type="Pfam" id="PF00327"/>
    </source>
</evidence>
<evidence type="ECO:0000256" key="3">
    <source>
        <dbReference type="ARBA" id="ARBA00023274"/>
    </source>
</evidence>
<dbReference type="InterPro" id="IPR036919">
    <property type="entry name" value="Ribo_uL30_ferredoxin-like_sf"/>
</dbReference>
<keyword evidence="3" id="KW-0687">Ribonucleoprotein</keyword>
<evidence type="ECO:0000256" key="1">
    <source>
        <dbReference type="ARBA" id="ARBA00007594"/>
    </source>
</evidence>
<dbReference type="GO" id="GO:0015934">
    <property type="term" value="C:large ribosomal subunit"/>
    <property type="evidence" value="ECO:0007669"/>
    <property type="project" value="InterPro"/>
</dbReference>
<organism evidence="7 8">
    <name type="scientific">Tulasnella calospora MUT 4182</name>
    <dbReference type="NCBI Taxonomy" id="1051891"/>
    <lineage>
        <taxon>Eukaryota</taxon>
        <taxon>Fungi</taxon>
        <taxon>Dikarya</taxon>
        <taxon>Basidiomycota</taxon>
        <taxon>Agaricomycotina</taxon>
        <taxon>Agaricomycetes</taxon>
        <taxon>Cantharellales</taxon>
        <taxon>Tulasnellaceae</taxon>
        <taxon>Tulasnella</taxon>
    </lineage>
</organism>
<evidence type="ECO:0000313" key="7">
    <source>
        <dbReference type="EMBL" id="KIO28351.1"/>
    </source>
</evidence>
<dbReference type="EMBL" id="KN822995">
    <property type="protein sequence ID" value="KIO28351.1"/>
    <property type="molecule type" value="Genomic_DNA"/>
</dbReference>
<keyword evidence="2" id="KW-0689">Ribosomal protein</keyword>
<dbReference type="InterPro" id="IPR016082">
    <property type="entry name" value="Ribosomal_uL30_ferredoxin-like"/>
</dbReference>
<protein>
    <recommendedName>
        <fullName evidence="4">Large ribosomal subunit protein uL30m</fullName>
    </recommendedName>
</protein>
<dbReference type="SUPFAM" id="SSF55129">
    <property type="entry name" value="Ribosomal protein L30p/L7e"/>
    <property type="match status" value="1"/>
</dbReference>
<evidence type="ECO:0000256" key="4">
    <source>
        <dbReference type="ARBA" id="ARBA00035281"/>
    </source>
</evidence>
<dbReference type="PANTHER" id="PTHR15892:SF2">
    <property type="entry name" value="LARGE RIBOSOMAL SUBUNIT PROTEIN UL30M"/>
    <property type="match status" value="1"/>
</dbReference>
<name>A0A0C3QLC1_9AGAM</name>
<feature type="region of interest" description="Disordered" evidence="5">
    <location>
        <begin position="23"/>
        <end position="53"/>
    </location>
</feature>
<sequence>MASMILPRRLSALQTRASLVRSMATTSATPGSSSAGASSSSAAPSTLTGESEPLTHFKITLRRSAIGLPDRYKATLESLGIWRRMQTVFMPHSPEAAGKILRVKELVEVQNVPASLVRTKAEQRQDRKAPRGYAVVDRMLS</sequence>
<reference evidence="8" key="2">
    <citation type="submission" date="2015-01" db="EMBL/GenBank/DDBJ databases">
        <title>Evolutionary Origins and Diversification of the Mycorrhizal Mutualists.</title>
        <authorList>
            <consortium name="DOE Joint Genome Institute"/>
            <consortium name="Mycorrhizal Genomics Consortium"/>
            <person name="Kohler A."/>
            <person name="Kuo A."/>
            <person name="Nagy L.G."/>
            <person name="Floudas D."/>
            <person name="Copeland A."/>
            <person name="Barry K.W."/>
            <person name="Cichocki N."/>
            <person name="Veneault-Fourrey C."/>
            <person name="LaButti K."/>
            <person name="Lindquist E.A."/>
            <person name="Lipzen A."/>
            <person name="Lundell T."/>
            <person name="Morin E."/>
            <person name="Murat C."/>
            <person name="Riley R."/>
            <person name="Ohm R."/>
            <person name="Sun H."/>
            <person name="Tunlid A."/>
            <person name="Henrissat B."/>
            <person name="Grigoriev I.V."/>
            <person name="Hibbett D.S."/>
            <person name="Martin F."/>
        </authorList>
    </citation>
    <scope>NUCLEOTIDE SEQUENCE [LARGE SCALE GENOMIC DNA]</scope>
    <source>
        <strain evidence="8">MUT 4182</strain>
    </source>
</reference>
<dbReference type="Gene3D" id="3.30.1390.20">
    <property type="entry name" value="Ribosomal protein L30, ferredoxin-like fold domain"/>
    <property type="match status" value="1"/>
</dbReference>
<evidence type="ECO:0000256" key="2">
    <source>
        <dbReference type="ARBA" id="ARBA00022980"/>
    </source>
</evidence>
<dbReference type="InterPro" id="IPR005996">
    <property type="entry name" value="Ribosomal_uL30_bac-type"/>
</dbReference>
<feature type="compositionally biased region" description="Low complexity" evidence="5">
    <location>
        <begin position="24"/>
        <end position="46"/>
    </location>
</feature>
<dbReference type="GO" id="GO:0005739">
    <property type="term" value="C:mitochondrion"/>
    <property type="evidence" value="ECO:0007669"/>
    <property type="project" value="TreeGrafter"/>
</dbReference>
<evidence type="ECO:0000256" key="5">
    <source>
        <dbReference type="SAM" id="MobiDB-lite"/>
    </source>
</evidence>
<gene>
    <name evidence="7" type="ORF">M407DRAFT_243034</name>
</gene>
<proteinExistence type="inferred from homology"/>
<dbReference type="OrthoDB" id="509901at2759"/>
<accession>A0A0C3QLC1</accession>
<dbReference type="Proteomes" id="UP000054248">
    <property type="component" value="Unassembled WGS sequence"/>
</dbReference>
<reference evidence="7 8" key="1">
    <citation type="submission" date="2014-04" db="EMBL/GenBank/DDBJ databases">
        <authorList>
            <consortium name="DOE Joint Genome Institute"/>
            <person name="Kuo A."/>
            <person name="Girlanda M."/>
            <person name="Perotto S."/>
            <person name="Kohler A."/>
            <person name="Nagy L.G."/>
            <person name="Floudas D."/>
            <person name="Copeland A."/>
            <person name="Barry K.W."/>
            <person name="Cichocki N."/>
            <person name="Veneault-Fourrey C."/>
            <person name="LaButti K."/>
            <person name="Lindquist E.A."/>
            <person name="Lipzen A."/>
            <person name="Lundell T."/>
            <person name="Morin E."/>
            <person name="Murat C."/>
            <person name="Sun H."/>
            <person name="Tunlid A."/>
            <person name="Henrissat B."/>
            <person name="Grigoriev I.V."/>
            <person name="Hibbett D.S."/>
            <person name="Martin F."/>
            <person name="Nordberg H.P."/>
            <person name="Cantor M.N."/>
            <person name="Hua S.X."/>
        </authorList>
    </citation>
    <scope>NUCLEOTIDE SEQUENCE [LARGE SCALE GENOMIC DNA]</scope>
    <source>
        <strain evidence="7 8">MUT 4182</strain>
    </source>
</reference>
<dbReference type="GO" id="GO:0003735">
    <property type="term" value="F:structural constituent of ribosome"/>
    <property type="evidence" value="ECO:0007669"/>
    <property type="project" value="InterPro"/>
</dbReference>
<dbReference type="PANTHER" id="PTHR15892">
    <property type="entry name" value="MITOCHONDRIAL RIBOSOMAL PROTEIN L30"/>
    <property type="match status" value="1"/>
</dbReference>
<feature type="domain" description="Large ribosomal subunit protein uL30-like ferredoxin-like fold" evidence="6">
    <location>
        <begin position="57"/>
        <end position="107"/>
    </location>
</feature>
<evidence type="ECO:0000313" key="8">
    <source>
        <dbReference type="Proteomes" id="UP000054248"/>
    </source>
</evidence>
<dbReference type="GO" id="GO:0006412">
    <property type="term" value="P:translation"/>
    <property type="evidence" value="ECO:0007669"/>
    <property type="project" value="InterPro"/>
</dbReference>
<dbReference type="AlphaFoldDB" id="A0A0C3QLC1"/>
<keyword evidence="8" id="KW-1185">Reference proteome</keyword>
<dbReference type="STRING" id="1051891.A0A0C3QLC1"/>
<comment type="similarity">
    <text evidence="1">Belongs to the universal ribosomal protein uL30 family.</text>
</comment>